<dbReference type="InterPro" id="IPR036526">
    <property type="entry name" value="C-N_Hydrolase_sf"/>
</dbReference>
<feature type="compositionally biased region" description="Acidic residues" evidence="3">
    <location>
        <begin position="818"/>
        <end position="827"/>
    </location>
</feature>
<comment type="similarity">
    <text evidence="1">Belongs to the carbon-nitrogen hydrolase superfamily. BTD/VNN family.</text>
</comment>
<sequence length="892" mass="101331">MSGVFNDFRVRVDIEPSGKKEYEKAIADGEKGVDIMVFPEDGIYGYLIKDRHVIKWYLEPVPDPKLVDWIPCDEPMRFPQGEVQVYLSCLAKRNKMYIVANMGDIQKCHAGVDPNCKPDGFYQYNTNVAYDRNGRFIAKYHKQNRFFEPQFNAPTNPEYSYFDTEFGRFGMMICNDILFYDPGLELIRNHGVTDIVFPTAWSDTLPYYSAIGYMMSFAVGHTVNFLGANIRFPHNKKVRFHGSGIFTPAGALQYVYDPYTPFGGHLLIADVPINKRKVDRIPCDVGPVKFGLPEKKLMMHPQFKSTVLKDWYDFVLVKGTSGAVTICQKGFCCTLQYEKERTYDIFAFGVFHGLHKSYGSMYQQICILTKCRTYAIQSCGLPALHSSTRFKSFRMTGNFTTPFIHPQIIVADKKLKLGLPAIGSFHYGVGGLQGKSVDRPLISATLIGRHYHKDCQTCIEKGKEYLYESLEMYNAVLSEICKGGMPSIEQSDDESIFRELAELITHGLPPVRSGLANSEYKEAMNAIKAGNDTRINDHNETVFRDIAQWLRDRRLDQPSNKTYRHTKANHIKVMKKLRQKDSEIRKTKQKYELISENRRYVPDYDAQEKVRQALRAGASFIPDADQDLDSSTSESEDDSESDSNDTSRTSSTSDGSDEVDIQSEMRFSRQRKDSGMEEDMFIDDEKNEKQSGQQEESMMVEALIHDTKQKKPQNVLGDSEIFKSDTCSSTFEETKELVRQFGIDEEVRETFHTGMVKKEDGNVLRTRRNSQSNQSRSSQSSDTSSGCFSLKRKSSSTESRRQSWRTGSSYGSQAGSIDDPDVDEEEDLLSHSQRMAFILEGPQERLSLSISDLEVTDIGEEVNEPQPKVPKTENGKDGGNTKLEEGVIIPKK</sequence>
<evidence type="ECO:0000259" key="4">
    <source>
        <dbReference type="PROSITE" id="PS50263"/>
    </source>
</evidence>
<evidence type="ECO:0000256" key="1">
    <source>
        <dbReference type="ARBA" id="ARBA00008225"/>
    </source>
</evidence>
<gene>
    <name evidence="5" type="ORF">MAR_019182</name>
</gene>
<dbReference type="InterPro" id="IPR003010">
    <property type="entry name" value="C-N_Hydrolase"/>
</dbReference>
<dbReference type="SUPFAM" id="SSF56317">
    <property type="entry name" value="Carbon-nitrogen hydrolase"/>
    <property type="match status" value="1"/>
</dbReference>
<feature type="compositionally biased region" description="Basic and acidic residues" evidence="3">
    <location>
        <begin position="748"/>
        <end position="762"/>
    </location>
</feature>
<feature type="region of interest" description="Disordered" evidence="3">
    <location>
        <begin position="748"/>
        <end position="835"/>
    </location>
</feature>
<dbReference type="EMBL" id="CP111017">
    <property type="protein sequence ID" value="WAR09224.1"/>
    <property type="molecule type" value="Genomic_DNA"/>
</dbReference>
<evidence type="ECO:0000313" key="5">
    <source>
        <dbReference type="EMBL" id="WAR09224.1"/>
    </source>
</evidence>
<organism evidence="5 6">
    <name type="scientific">Mya arenaria</name>
    <name type="common">Soft-shell clam</name>
    <dbReference type="NCBI Taxonomy" id="6604"/>
    <lineage>
        <taxon>Eukaryota</taxon>
        <taxon>Metazoa</taxon>
        <taxon>Spiralia</taxon>
        <taxon>Lophotrochozoa</taxon>
        <taxon>Mollusca</taxon>
        <taxon>Bivalvia</taxon>
        <taxon>Autobranchia</taxon>
        <taxon>Heteroconchia</taxon>
        <taxon>Euheterodonta</taxon>
        <taxon>Imparidentia</taxon>
        <taxon>Neoheterodontei</taxon>
        <taxon>Myida</taxon>
        <taxon>Myoidea</taxon>
        <taxon>Myidae</taxon>
        <taxon>Mya</taxon>
    </lineage>
</organism>
<dbReference type="InterPro" id="IPR040154">
    <property type="entry name" value="Biotinidase/VNN"/>
</dbReference>
<feature type="compositionally biased region" description="Low complexity" evidence="3">
    <location>
        <begin position="644"/>
        <end position="654"/>
    </location>
</feature>
<evidence type="ECO:0000256" key="3">
    <source>
        <dbReference type="SAM" id="MobiDB-lite"/>
    </source>
</evidence>
<feature type="domain" description="CN hydrolase" evidence="4">
    <location>
        <begin position="1"/>
        <end position="273"/>
    </location>
</feature>
<reference evidence="5" key="1">
    <citation type="submission" date="2022-11" db="EMBL/GenBank/DDBJ databases">
        <title>Centuries of genome instability and evolution in soft-shell clam transmissible cancer (bioRxiv).</title>
        <authorList>
            <person name="Hart S.F.M."/>
            <person name="Yonemitsu M.A."/>
            <person name="Giersch R.M."/>
            <person name="Beal B.F."/>
            <person name="Arriagada G."/>
            <person name="Davis B.W."/>
            <person name="Ostrander E.A."/>
            <person name="Goff S.P."/>
            <person name="Metzger M.J."/>
        </authorList>
    </citation>
    <scope>NUCLEOTIDE SEQUENCE</scope>
    <source>
        <strain evidence="5">MELC-2E11</strain>
        <tissue evidence="5">Siphon/mantle</tissue>
    </source>
</reference>
<dbReference type="Gene3D" id="3.60.110.10">
    <property type="entry name" value="Carbon-nitrogen hydrolase"/>
    <property type="match status" value="1"/>
</dbReference>
<dbReference type="PANTHER" id="PTHR10609">
    <property type="entry name" value="BIOTINIDASE-RELATED"/>
    <property type="match status" value="1"/>
</dbReference>
<dbReference type="InterPro" id="IPR043957">
    <property type="entry name" value="Vanin_C"/>
</dbReference>
<feature type="compositionally biased region" description="Polar residues" evidence="3">
    <location>
        <begin position="804"/>
        <end position="815"/>
    </location>
</feature>
<proteinExistence type="inferred from homology"/>
<dbReference type="Pfam" id="PF00795">
    <property type="entry name" value="CN_hydrolase"/>
    <property type="match status" value="1"/>
</dbReference>
<feature type="compositionally biased region" description="Basic and acidic residues" evidence="3">
    <location>
        <begin position="666"/>
        <end position="675"/>
    </location>
</feature>
<feature type="region of interest" description="Disordered" evidence="3">
    <location>
        <begin position="619"/>
        <end position="731"/>
    </location>
</feature>
<feature type="compositionally biased region" description="Acidic residues" evidence="3">
    <location>
        <begin position="624"/>
        <end position="643"/>
    </location>
</feature>
<keyword evidence="6" id="KW-1185">Reference proteome</keyword>
<dbReference type="Proteomes" id="UP001164746">
    <property type="component" value="Chromosome 6"/>
</dbReference>
<name>A0ABY7EJA9_MYAAR</name>
<accession>A0ABY7EJA9</accession>
<feature type="region of interest" description="Disordered" evidence="3">
    <location>
        <begin position="859"/>
        <end position="892"/>
    </location>
</feature>
<dbReference type="Pfam" id="PF19018">
    <property type="entry name" value="Vanin_C"/>
    <property type="match status" value="1"/>
</dbReference>
<evidence type="ECO:0000313" key="6">
    <source>
        <dbReference type="Proteomes" id="UP001164746"/>
    </source>
</evidence>
<protein>
    <submittedName>
        <fullName evidence="5">VNN1-like protein</fullName>
    </submittedName>
</protein>
<feature type="compositionally biased region" description="Low complexity" evidence="3">
    <location>
        <begin position="769"/>
        <end position="785"/>
    </location>
</feature>
<dbReference type="PROSITE" id="PS50263">
    <property type="entry name" value="CN_HYDROLASE"/>
    <property type="match status" value="1"/>
</dbReference>
<keyword evidence="2" id="KW-0378">Hydrolase</keyword>
<dbReference type="PANTHER" id="PTHR10609:SF27">
    <property type="entry name" value="CN HYDROLASE DOMAIN-CONTAINING PROTEIN-RELATED"/>
    <property type="match status" value="1"/>
</dbReference>
<evidence type="ECO:0000256" key="2">
    <source>
        <dbReference type="ARBA" id="ARBA00022801"/>
    </source>
</evidence>